<keyword evidence="1" id="KW-0732">Signal</keyword>
<evidence type="ECO:0000313" key="2">
    <source>
        <dbReference type="EMBL" id="TYG82678.1"/>
    </source>
</evidence>
<organism evidence="2 3">
    <name type="scientific">Gossypium darwinii</name>
    <name type="common">Darwin's cotton</name>
    <name type="synonym">Gossypium barbadense var. darwinii</name>
    <dbReference type="NCBI Taxonomy" id="34276"/>
    <lineage>
        <taxon>Eukaryota</taxon>
        <taxon>Viridiplantae</taxon>
        <taxon>Streptophyta</taxon>
        <taxon>Embryophyta</taxon>
        <taxon>Tracheophyta</taxon>
        <taxon>Spermatophyta</taxon>
        <taxon>Magnoliopsida</taxon>
        <taxon>eudicotyledons</taxon>
        <taxon>Gunneridae</taxon>
        <taxon>Pentapetalae</taxon>
        <taxon>rosids</taxon>
        <taxon>malvids</taxon>
        <taxon>Malvales</taxon>
        <taxon>Malvaceae</taxon>
        <taxon>Malvoideae</taxon>
        <taxon>Gossypium</taxon>
    </lineage>
</organism>
<keyword evidence="3" id="KW-1185">Reference proteome</keyword>
<proteinExistence type="predicted"/>
<evidence type="ECO:0000313" key="3">
    <source>
        <dbReference type="Proteomes" id="UP000323506"/>
    </source>
</evidence>
<name>A0A5D2DNR7_GOSDA</name>
<evidence type="ECO:0000256" key="1">
    <source>
        <dbReference type="SAM" id="SignalP"/>
    </source>
</evidence>
<reference evidence="2 3" key="1">
    <citation type="submission" date="2019-06" db="EMBL/GenBank/DDBJ databases">
        <title>WGS assembly of Gossypium darwinii.</title>
        <authorList>
            <person name="Chen Z.J."/>
            <person name="Sreedasyam A."/>
            <person name="Ando A."/>
            <person name="Song Q."/>
            <person name="De L."/>
            <person name="Hulse-Kemp A."/>
            <person name="Ding M."/>
            <person name="Ye W."/>
            <person name="Kirkbride R."/>
            <person name="Jenkins J."/>
            <person name="Plott C."/>
            <person name="Lovell J."/>
            <person name="Lin Y.-M."/>
            <person name="Vaughn R."/>
            <person name="Liu B."/>
            <person name="Li W."/>
            <person name="Simpson S."/>
            <person name="Scheffler B."/>
            <person name="Saski C."/>
            <person name="Grover C."/>
            <person name="Hu G."/>
            <person name="Conover J."/>
            <person name="Carlson J."/>
            <person name="Shu S."/>
            <person name="Boston L."/>
            <person name="Williams M."/>
            <person name="Peterson D."/>
            <person name="Mcgee K."/>
            <person name="Jones D."/>
            <person name="Wendel J."/>
            <person name="Stelly D."/>
            <person name="Grimwood J."/>
            <person name="Schmutz J."/>
        </authorList>
    </citation>
    <scope>NUCLEOTIDE SEQUENCE [LARGE SCALE GENOMIC DNA]</scope>
    <source>
        <strain evidence="2">1808015.09</strain>
    </source>
</reference>
<dbReference type="EMBL" id="CM017701">
    <property type="protein sequence ID" value="TYG82678.1"/>
    <property type="molecule type" value="Genomic_DNA"/>
</dbReference>
<feature type="chain" id="PRO_5022699284" evidence="1">
    <location>
        <begin position="18"/>
        <end position="51"/>
    </location>
</feature>
<dbReference type="AlphaFoldDB" id="A0A5D2DNR7"/>
<accession>A0A5D2DNR7</accession>
<sequence>MFFNCILQAFLMSVTFFSPFPFPFPFPFPLGCKSVWSRTSSGSSFIQANLP</sequence>
<dbReference type="Proteomes" id="UP000323506">
    <property type="component" value="Chromosome D01"/>
</dbReference>
<feature type="signal peptide" evidence="1">
    <location>
        <begin position="1"/>
        <end position="17"/>
    </location>
</feature>
<protein>
    <submittedName>
        <fullName evidence="2">Uncharacterized protein</fullName>
    </submittedName>
</protein>
<gene>
    <name evidence="2" type="ORF">ES288_D01G108600v1</name>
</gene>